<accession>A0A078B9L2</accession>
<dbReference type="Gene3D" id="1.10.472.80">
    <property type="entry name" value="Ypt/Rab-GAP domain of gyp1p, domain 3"/>
    <property type="match status" value="1"/>
</dbReference>
<proteinExistence type="predicted"/>
<keyword evidence="4" id="KW-1185">Reference proteome</keyword>
<organism evidence="3 4">
    <name type="scientific">Stylonychia lemnae</name>
    <name type="common">Ciliate</name>
    <dbReference type="NCBI Taxonomy" id="5949"/>
    <lineage>
        <taxon>Eukaryota</taxon>
        <taxon>Sar</taxon>
        <taxon>Alveolata</taxon>
        <taxon>Ciliophora</taxon>
        <taxon>Intramacronucleata</taxon>
        <taxon>Spirotrichea</taxon>
        <taxon>Stichotrichia</taxon>
        <taxon>Sporadotrichida</taxon>
        <taxon>Oxytrichidae</taxon>
        <taxon>Stylonychinae</taxon>
        <taxon>Stylonychia</taxon>
    </lineage>
</organism>
<dbReference type="InParanoid" id="A0A078B9L2"/>
<evidence type="ECO:0000313" key="4">
    <source>
        <dbReference type="Proteomes" id="UP000039865"/>
    </source>
</evidence>
<dbReference type="SMART" id="SM00164">
    <property type="entry name" value="TBC"/>
    <property type="match status" value="1"/>
</dbReference>
<dbReference type="InterPro" id="IPR050302">
    <property type="entry name" value="Rab_GAP_TBC_domain"/>
</dbReference>
<dbReference type="PROSITE" id="PS50086">
    <property type="entry name" value="TBC_RABGAP"/>
    <property type="match status" value="1"/>
</dbReference>
<dbReference type="GO" id="GO:0031267">
    <property type="term" value="F:small GTPase binding"/>
    <property type="evidence" value="ECO:0007669"/>
    <property type="project" value="TreeGrafter"/>
</dbReference>
<dbReference type="Pfam" id="PF00566">
    <property type="entry name" value="RabGAP-TBC"/>
    <property type="match status" value="1"/>
</dbReference>
<keyword evidence="3" id="KW-0808">Transferase</keyword>
<sequence length="499" mass="58698">MSVQSSIMDRISSIFSFGFGGQKPQQQQPQEITQSQKKSNKASENLSLKEKNQNKNINQANEIRQKSQDLIQIYRDTIQVWNDIKRCEHFHPLMRYESVKKRVHRLIMMFLNIYGNSENNSGVQCCYVQGLDSIAVVLYTQYLNYSKEFYVISMLKQIFTNFLKHFLDKETNNLSFKYPCILIQRLLSYYEPELYLHFKQIEFQHDMYLVCWVMTLFAHSIEIEKVVNIWTELFCERVEFLFYITLGILKQIKDKLLLLDLNSTLGIINNIQGLIDIDNVLLQAKIYMNKTPPSFIQSDFVFDAKRQMQNNAVDMLKQNEYFAQRWWELEYLDYRDDIEVCLVSADEIINVQNPNWKKNKLFIDVREDFSGFYGLHMKGSYYMDGSSEEGDTEFHIYAEFLQLFQETQLETVIVIIGERDQIGHEFAQNIIKETSGQLTQVCVLKGGIDAICLEQPKLMRKGGIKGKSETSKDFITQYERFIKKAKQSKQLQASQKTFN</sequence>
<evidence type="ECO:0000313" key="3">
    <source>
        <dbReference type="EMBL" id="CDW91124.1"/>
    </source>
</evidence>
<evidence type="ECO:0000256" key="1">
    <source>
        <dbReference type="SAM" id="MobiDB-lite"/>
    </source>
</evidence>
<feature type="region of interest" description="Disordered" evidence="1">
    <location>
        <begin position="20"/>
        <end position="53"/>
    </location>
</feature>
<name>A0A078B9L2_STYLE</name>
<protein>
    <submittedName>
        <fullName evidence="3">Tbc domain-containing protein kinase-like protein</fullName>
    </submittedName>
</protein>
<dbReference type="PANTHER" id="PTHR47219">
    <property type="entry name" value="RAB GTPASE-ACTIVATING PROTEIN 1-LIKE"/>
    <property type="match status" value="1"/>
</dbReference>
<dbReference type="InterPro" id="IPR035969">
    <property type="entry name" value="Rab-GAP_TBC_sf"/>
</dbReference>
<evidence type="ECO:0000259" key="2">
    <source>
        <dbReference type="PROSITE" id="PS50086"/>
    </source>
</evidence>
<keyword evidence="3" id="KW-0418">Kinase</keyword>
<reference evidence="3 4" key="1">
    <citation type="submission" date="2014-06" db="EMBL/GenBank/DDBJ databases">
        <authorList>
            <person name="Swart Estienne"/>
        </authorList>
    </citation>
    <scope>NUCLEOTIDE SEQUENCE [LARGE SCALE GENOMIC DNA]</scope>
    <source>
        <strain evidence="3 4">130c</strain>
    </source>
</reference>
<dbReference type="PANTHER" id="PTHR47219:SF15">
    <property type="entry name" value="TBC1 DOMAIN FAMILY MEMBER 12 ISOFORM X1"/>
    <property type="match status" value="1"/>
</dbReference>
<gene>
    <name evidence="3" type="primary">Contig11556.g12364</name>
    <name evidence="3" type="ORF">STYLEM_20275</name>
</gene>
<dbReference type="OrthoDB" id="1668230at2759"/>
<feature type="domain" description="Rab-GAP TBC" evidence="2">
    <location>
        <begin position="1"/>
        <end position="237"/>
    </location>
</feature>
<dbReference type="Proteomes" id="UP000039865">
    <property type="component" value="Unassembled WGS sequence"/>
</dbReference>
<feature type="compositionally biased region" description="Low complexity" evidence="1">
    <location>
        <begin position="22"/>
        <end position="37"/>
    </location>
</feature>
<dbReference type="GO" id="GO:0005096">
    <property type="term" value="F:GTPase activator activity"/>
    <property type="evidence" value="ECO:0007669"/>
    <property type="project" value="TreeGrafter"/>
</dbReference>
<dbReference type="SUPFAM" id="SSF47923">
    <property type="entry name" value="Ypt/Rab-GAP domain of gyp1p"/>
    <property type="match status" value="2"/>
</dbReference>
<dbReference type="GO" id="GO:0016301">
    <property type="term" value="F:kinase activity"/>
    <property type="evidence" value="ECO:0007669"/>
    <property type="project" value="UniProtKB-KW"/>
</dbReference>
<dbReference type="AlphaFoldDB" id="A0A078B9L2"/>
<dbReference type="InterPro" id="IPR000195">
    <property type="entry name" value="Rab-GAP-TBC_dom"/>
</dbReference>
<dbReference type="EMBL" id="CCKQ01019114">
    <property type="protein sequence ID" value="CDW91124.1"/>
    <property type="molecule type" value="Genomic_DNA"/>
</dbReference>